<accession>A0A317K2P1</accession>
<feature type="transmembrane region" description="Helical" evidence="2">
    <location>
        <begin position="359"/>
        <end position="377"/>
    </location>
</feature>
<keyword evidence="2" id="KW-0472">Membrane</keyword>
<feature type="compositionally biased region" description="Pro residues" evidence="1">
    <location>
        <begin position="522"/>
        <end position="535"/>
    </location>
</feature>
<feature type="transmembrane region" description="Helical" evidence="2">
    <location>
        <begin position="123"/>
        <end position="139"/>
    </location>
</feature>
<protein>
    <submittedName>
        <fullName evidence="3">Uncharacterized protein</fullName>
    </submittedName>
</protein>
<dbReference type="Gene3D" id="2.120.10.10">
    <property type="match status" value="1"/>
</dbReference>
<feature type="transmembrane region" description="Helical" evidence="2">
    <location>
        <begin position="12"/>
        <end position="32"/>
    </location>
</feature>
<keyword evidence="2" id="KW-1133">Transmembrane helix</keyword>
<dbReference type="CDD" id="cd15482">
    <property type="entry name" value="Sialidase_non-viral"/>
    <property type="match status" value="1"/>
</dbReference>
<gene>
    <name evidence="3" type="ORF">DLJ46_17495</name>
</gene>
<feature type="transmembrane region" description="Helical" evidence="2">
    <location>
        <begin position="389"/>
        <end position="413"/>
    </location>
</feature>
<evidence type="ECO:0000256" key="2">
    <source>
        <dbReference type="SAM" id="Phobius"/>
    </source>
</evidence>
<feature type="transmembrane region" description="Helical" evidence="2">
    <location>
        <begin position="52"/>
        <end position="70"/>
    </location>
</feature>
<feature type="transmembrane region" description="Helical" evidence="2">
    <location>
        <begin position="477"/>
        <end position="498"/>
    </location>
</feature>
<reference evidence="4" key="1">
    <citation type="submission" date="2018-05" db="EMBL/GenBank/DDBJ databases">
        <title>Micromonospora globispora sp. nov. and Micromonospora rugosa sp. nov., isolated from marine sediment.</title>
        <authorList>
            <person name="Carro L."/>
            <person name="Aysel V."/>
            <person name="Cetin D."/>
            <person name="Igual J.M."/>
            <person name="Klenk H.-P."/>
            <person name="Trujillo M.E."/>
            <person name="Sahin N."/>
        </authorList>
    </citation>
    <scope>NUCLEOTIDE SEQUENCE [LARGE SCALE GENOMIC DNA]</scope>
    <source>
        <strain evidence="4">S2904</strain>
    </source>
</reference>
<keyword evidence="4" id="KW-1185">Reference proteome</keyword>
<dbReference type="AlphaFoldDB" id="A0A317K2P1"/>
<feature type="region of interest" description="Disordered" evidence="1">
    <location>
        <begin position="511"/>
        <end position="535"/>
    </location>
</feature>
<feature type="transmembrane region" description="Helical" evidence="2">
    <location>
        <begin position="151"/>
        <end position="173"/>
    </location>
</feature>
<evidence type="ECO:0000313" key="3">
    <source>
        <dbReference type="EMBL" id="PWU46594.1"/>
    </source>
</evidence>
<comment type="caution">
    <text evidence="3">The sequence shown here is derived from an EMBL/GenBank/DDBJ whole genome shotgun (WGS) entry which is preliminary data.</text>
</comment>
<feature type="transmembrane region" description="Helical" evidence="2">
    <location>
        <begin position="82"/>
        <end position="103"/>
    </location>
</feature>
<dbReference type="Proteomes" id="UP000245683">
    <property type="component" value="Unassembled WGS sequence"/>
</dbReference>
<sequence length="535" mass="56577">MNRPATTPDGARATLAWLGHPVSVLALVVLLLNDHLFKALHPGVLTGKASDVAGLLVAPPLVAVFATLLAPRLRPGVAATTALFLVAAGFVLVKSSGWAAAAASAGWSAVGGPSLVRADRTDLVALPALGLAWWAWRRARREPIRRRSARLVRLLVVLPVAVLGVAATSAAHYPEAGQAAAVDGRLLAGRPDDHTGYQPSDGWSISDDAGATWHAPAAGDEIWLNSARNAGYARRTCSVATPTLCYRVMSGRLGVERSDDGGRTWHVAWEVTEKQRYLLSRRYPNLDRRELTSRSLVVLDTADGRHAVLVANGRDGFALRRPDGTWERIGFAGDDVGYVPDEAALPLEHASPMGRASDVVRVLALLLALGSLILVVAGGRATVAAGVGFWSPVCAGLVLAAAGLPLAVAWLTIDGNGAFLMTAFGLLPLTLVALLFVLVPLAGRPSRRWLVEMLSATALGVVLPGLPLVGWLYGRPVYPWVAIPLALAATVPGLVLAWRSGRLVRPPVRREPPYPPFRGGYPPDPPWPAPNYPTG</sequence>
<proteinExistence type="predicted"/>
<organism evidence="3 4">
    <name type="scientific">Micromonospora globispora</name>
    <dbReference type="NCBI Taxonomy" id="1450148"/>
    <lineage>
        <taxon>Bacteria</taxon>
        <taxon>Bacillati</taxon>
        <taxon>Actinomycetota</taxon>
        <taxon>Actinomycetes</taxon>
        <taxon>Micromonosporales</taxon>
        <taxon>Micromonosporaceae</taxon>
        <taxon>Micromonospora</taxon>
    </lineage>
</organism>
<evidence type="ECO:0000313" key="4">
    <source>
        <dbReference type="Proteomes" id="UP000245683"/>
    </source>
</evidence>
<feature type="transmembrane region" description="Helical" evidence="2">
    <location>
        <begin position="449"/>
        <end position="471"/>
    </location>
</feature>
<name>A0A317K2P1_9ACTN</name>
<keyword evidence="2" id="KW-0812">Transmembrane</keyword>
<feature type="transmembrane region" description="Helical" evidence="2">
    <location>
        <begin position="419"/>
        <end position="442"/>
    </location>
</feature>
<dbReference type="OrthoDB" id="3524974at2"/>
<evidence type="ECO:0000256" key="1">
    <source>
        <dbReference type="SAM" id="MobiDB-lite"/>
    </source>
</evidence>
<dbReference type="RefSeq" id="WP_109945719.1">
    <property type="nucleotide sequence ID" value="NZ_QGGF01000492.1"/>
</dbReference>
<dbReference type="SUPFAM" id="SSF110296">
    <property type="entry name" value="Oligoxyloglucan reducing end-specific cellobiohydrolase"/>
    <property type="match status" value="1"/>
</dbReference>
<dbReference type="EMBL" id="QGSV01000217">
    <property type="protein sequence ID" value="PWU46594.1"/>
    <property type="molecule type" value="Genomic_DNA"/>
</dbReference>